<accession>A0A839E8R9</accession>
<feature type="chain" id="PRO_5038722262" description="DUF4232 domain-containing protein" evidence="1">
    <location>
        <begin position="31"/>
        <end position="178"/>
    </location>
</feature>
<dbReference type="RefSeq" id="WP_182546837.1">
    <property type="nucleotide sequence ID" value="NZ_JACGWZ010000009.1"/>
</dbReference>
<dbReference type="InterPro" id="IPR006311">
    <property type="entry name" value="TAT_signal"/>
</dbReference>
<reference evidence="3 4" key="1">
    <citation type="submission" date="2020-07" db="EMBL/GenBank/DDBJ databases">
        <title>Sequencing the genomes of 1000 actinobacteria strains.</title>
        <authorList>
            <person name="Klenk H.-P."/>
        </authorList>
    </citation>
    <scope>NUCLEOTIDE SEQUENCE [LARGE SCALE GENOMIC DNA]</scope>
    <source>
        <strain evidence="3 4">DSM 45975</strain>
    </source>
</reference>
<comment type="caution">
    <text evidence="3">The sequence shown here is derived from an EMBL/GenBank/DDBJ whole genome shotgun (WGS) entry which is preliminary data.</text>
</comment>
<evidence type="ECO:0000259" key="2">
    <source>
        <dbReference type="Pfam" id="PF14016"/>
    </source>
</evidence>
<protein>
    <recommendedName>
        <fullName evidence="2">DUF4232 domain-containing protein</fullName>
    </recommendedName>
</protein>
<evidence type="ECO:0000256" key="1">
    <source>
        <dbReference type="SAM" id="SignalP"/>
    </source>
</evidence>
<dbReference type="PROSITE" id="PS51318">
    <property type="entry name" value="TAT"/>
    <property type="match status" value="1"/>
</dbReference>
<evidence type="ECO:0000313" key="4">
    <source>
        <dbReference type="Proteomes" id="UP000569329"/>
    </source>
</evidence>
<sequence length="178" mass="18492">MGKRTSFRKMGTAAAAVGAAVLVSASTAGAAQAMPSDHPNFDRYCTSDQVHVTTTRLDSGMGKSGTQLVFTARPGQSCLLGGAPGVTFTDPAGHALDIPTRPTSDQRTPVRVDQEHSATASLSFQRVNMNTGRQLSGPTPASMAVTLPAPMKVYTVTVPWISGVEVPSTVHVTPVSAR</sequence>
<keyword evidence="1" id="KW-0732">Signal</keyword>
<name>A0A839E8R9_9PSEU</name>
<feature type="domain" description="DUF4232" evidence="2">
    <location>
        <begin position="45"/>
        <end position="175"/>
    </location>
</feature>
<feature type="signal peptide" evidence="1">
    <location>
        <begin position="1"/>
        <end position="30"/>
    </location>
</feature>
<dbReference type="Pfam" id="PF14016">
    <property type="entry name" value="DUF4232"/>
    <property type="match status" value="1"/>
</dbReference>
<dbReference type="AlphaFoldDB" id="A0A839E8R9"/>
<dbReference type="InterPro" id="IPR025326">
    <property type="entry name" value="DUF4232"/>
</dbReference>
<gene>
    <name evidence="3" type="ORF">FHX42_005076</name>
</gene>
<organism evidence="3 4">
    <name type="scientific">Halosaccharopolyspora lacisalsi</name>
    <dbReference type="NCBI Taxonomy" id="1000566"/>
    <lineage>
        <taxon>Bacteria</taxon>
        <taxon>Bacillati</taxon>
        <taxon>Actinomycetota</taxon>
        <taxon>Actinomycetes</taxon>
        <taxon>Pseudonocardiales</taxon>
        <taxon>Pseudonocardiaceae</taxon>
        <taxon>Halosaccharopolyspora</taxon>
    </lineage>
</organism>
<keyword evidence="4" id="KW-1185">Reference proteome</keyword>
<proteinExistence type="predicted"/>
<dbReference type="EMBL" id="JACGWZ010000009">
    <property type="protein sequence ID" value="MBA8827671.1"/>
    <property type="molecule type" value="Genomic_DNA"/>
</dbReference>
<dbReference type="Proteomes" id="UP000569329">
    <property type="component" value="Unassembled WGS sequence"/>
</dbReference>
<evidence type="ECO:0000313" key="3">
    <source>
        <dbReference type="EMBL" id="MBA8827671.1"/>
    </source>
</evidence>